<organism evidence="3 4">
    <name type="scientific">Flavobacterium hungaricum</name>
    <dbReference type="NCBI Taxonomy" id="2082725"/>
    <lineage>
        <taxon>Bacteria</taxon>
        <taxon>Pseudomonadati</taxon>
        <taxon>Bacteroidota</taxon>
        <taxon>Flavobacteriia</taxon>
        <taxon>Flavobacteriales</taxon>
        <taxon>Flavobacteriaceae</taxon>
        <taxon>Flavobacterium</taxon>
    </lineage>
</organism>
<proteinExistence type="inferred from homology"/>
<evidence type="ECO:0000256" key="1">
    <source>
        <dbReference type="ARBA" id="ARBA00006817"/>
    </source>
</evidence>
<dbReference type="Gene3D" id="3.30.530.20">
    <property type="match status" value="1"/>
</dbReference>
<dbReference type="RefSeq" id="WP_194138788.1">
    <property type="nucleotide sequence ID" value="NZ_PRDM01000002.1"/>
</dbReference>
<dbReference type="InterPro" id="IPR023393">
    <property type="entry name" value="START-like_dom_sf"/>
</dbReference>
<name>A0ABR9TKM8_9FLAO</name>
<keyword evidence="4" id="KW-1185">Reference proteome</keyword>
<evidence type="ECO:0000259" key="2">
    <source>
        <dbReference type="Pfam" id="PF08327"/>
    </source>
</evidence>
<reference evidence="3 4" key="1">
    <citation type="submission" date="2018-07" db="EMBL/GenBank/DDBJ databases">
        <title>Genome assembly of strain KB82.</title>
        <authorList>
            <person name="Kukolya J."/>
            <person name="Horvath B."/>
            <person name="Nagy I."/>
            <person name="Toth A."/>
        </authorList>
    </citation>
    <scope>NUCLEOTIDE SEQUENCE [LARGE SCALE GENOMIC DNA]</scope>
    <source>
        <strain evidence="3 4">Kb82</strain>
    </source>
</reference>
<evidence type="ECO:0000313" key="4">
    <source>
        <dbReference type="Proteomes" id="UP000640614"/>
    </source>
</evidence>
<gene>
    <name evidence="3" type="ORF">C4F50_11550</name>
</gene>
<sequence length="140" mass="16315">MISVQTIINAPIEIVWKLWTLPEHILKWNSPSLEWHTTLAENDLKNNGQFKYTMQTKDQSAGFDFEGVYTNINVFSLIEYKLFDNRTGSILFEENNNGVKITETFEPNNQDSKDMQKQWCQAVIDNFKAYAELNETTINN</sequence>
<protein>
    <submittedName>
        <fullName evidence="3">Polyketide cyclase</fullName>
    </submittedName>
</protein>
<comment type="similarity">
    <text evidence="1">Belongs to the AHA1 family.</text>
</comment>
<evidence type="ECO:0000313" key="3">
    <source>
        <dbReference type="EMBL" id="MBE8725584.1"/>
    </source>
</evidence>
<dbReference type="Proteomes" id="UP000640614">
    <property type="component" value="Unassembled WGS sequence"/>
</dbReference>
<feature type="domain" description="Activator of Hsp90 ATPase homologue 1/2-like C-terminal" evidence="2">
    <location>
        <begin position="9"/>
        <end position="132"/>
    </location>
</feature>
<comment type="caution">
    <text evidence="3">The sequence shown here is derived from an EMBL/GenBank/DDBJ whole genome shotgun (WGS) entry which is preliminary data.</text>
</comment>
<dbReference type="InterPro" id="IPR013538">
    <property type="entry name" value="ASHA1/2-like_C"/>
</dbReference>
<dbReference type="EMBL" id="PRDM01000002">
    <property type="protein sequence ID" value="MBE8725584.1"/>
    <property type="molecule type" value="Genomic_DNA"/>
</dbReference>
<dbReference type="Pfam" id="PF08327">
    <property type="entry name" value="AHSA1"/>
    <property type="match status" value="1"/>
</dbReference>
<accession>A0ABR9TKM8</accession>
<dbReference type="SUPFAM" id="SSF55961">
    <property type="entry name" value="Bet v1-like"/>
    <property type="match status" value="1"/>
</dbReference>